<gene>
    <name evidence="2" type="ORF">AVEN_273317_1</name>
</gene>
<dbReference type="Proteomes" id="UP000499080">
    <property type="component" value="Unassembled WGS sequence"/>
</dbReference>
<accession>A0A4Y2SVI6</accession>
<evidence type="ECO:0000313" key="2">
    <source>
        <dbReference type="EMBL" id="GBN91663.1"/>
    </source>
</evidence>
<dbReference type="OrthoDB" id="3562382at2759"/>
<dbReference type="AlphaFoldDB" id="A0A4Y2SVI6"/>
<feature type="coiled-coil region" evidence="1">
    <location>
        <begin position="122"/>
        <end position="156"/>
    </location>
</feature>
<comment type="caution">
    <text evidence="2">The sequence shown here is derived from an EMBL/GenBank/DDBJ whole genome shotgun (WGS) entry which is preliminary data.</text>
</comment>
<evidence type="ECO:0000256" key="1">
    <source>
        <dbReference type="SAM" id="Coils"/>
    </source>
</evidence>
<proteinExistence type="predicted"/>
<keyword evidence="1" id="KW-0175">Coiled coil</keyword>
<name>A0A4Y2SVI6_ARAVE</name>
<sequence length="240" mass="27298">MILNLYLHEDSDSLHLETSGLGVRCCNIGSEISIVDVEGKVISWGTVRFQFNSNVTNISFSQLMSKQQLTVEKSRYVPKTSNQTKPRKKLNLSKEQLNLSKKHLNLSKEQLNLSKEHLNLSKEQLNLSKEQLNLSKEQLNLSKEQLNLSKEQLMDEKDRHVPNGVLLLRCSFDIFVGIDSSRIEYCSQVSSKKEEKMAMSEDIYDETPASCSDSCNLKKALGKLYKYGAYSDIALRADKE</sequence>
<evidence type="ECO:0000313" key="3">
    <source>
        <dbReference type="Proteomes" id="UP000499080"/>
    </source>
</evidence>
<dbReference type="EMBL" id="BGPR01024002">
    <property type="protein sequence ID" value="GBN91663.1"/>
    <property type="molecule type" value="Genomic_DNA"/>
</dbReference>
<organism evidence="2 3">
    <name type="scientific">Araneus ventricosus</name>
    <name type="common">Orbweaver spider</name>
    <name type="synonym">Epeira ventricosa</name>
    <dbReference type="NCBI Taxonomy" id="182803"/>
    <lineage>
        <taxon>Eukaryota</taxon>
        <taxon>Metazoa</taxon>
        <taxon>Ecdysozoa</taxon>
        <taxon>Arthropoda</taxon>
        <taxon>Chelicerata</taxon>
        <taxon>Arachnida</taxon>
        <taxon>Araneae</taxon>
        <taxon>Araneomorphae</taxon>
        <taxon>Entelegynae</taxon>
        <taxon>Araneoidea</taxon>
        <taxon>Araneidae</taxon>
        <taxon>Araneus</taxon>
    </lineage>
</organism>
<reference evidence="2 3" key="1">
    <citation type="journal article" date="2019" name="Sci. Rep.">
        <title>Orb-weaving spider Araneus ventricosus genome elucidates the spidroin gene catalogue.</title>
        <authorList>
            <person name="Kono N."/>
            <person name="Nakamura H."/>
            <person name="Ohtoshi R."/>
            <person name="Moran D.A.P."/>
            <person name="Shinohara A."/>
            <person name="Yoshida Y."/>
            <person name="Fujiwara M."/>
            <person name="Mori M."/>
            <person name="Tomita M."/>
            <person name="Arakawa K."/>
        </authorList>
    </citation>
    <scope>NUCLEOTIDE SEQUENCE [LARGE SCALE GENOMIC DNA]</scope>
</reference>
<keyword evidence="3" id="KW-1185">Reference proteome</keyword>
<protein>
    <submittedName>
        <fullName evidence="2">Uncharacterized protein</fullName>
    </submittedName>
</protein>